<dbReference type="Pfam" id="PF13450">
    <property type="entry name" value="NAD_binding_8"/>
    <property type="match status" value="1"/>
</dbReference>
<dbReference type="AlphaFoldDB" id="A0A9E8NBH0"/>
<dbReference type="RefSeq" id="WP_244819313.1">
    <property type="nucleotide sequence ID" value="NZ_CP112998.1"/>
</dbReference>
<reference evidence="1" key="1">
    <citation type="submission" date="2022-11" db="EMBL/GenBank/DDBJ databases">
        <title>Dyadobacter pollutisoli sp. nov., isolated from plastic dumped soil.</title>
        <authorList>
            <person name="Kim J.M."/>
            <person name="Kim K.R."/>
            <person name="Lee J.K."/>
            <person name="Hao L."/>
            <person name="Jeon C.O."/>
        </authorList>
    </citation>
    <scope>NUCLEOTIDE SEQUENCE</scope>
    <source>
        <strain evidence="1">U1</strain>
    </source>
</reference>
<evidence type="ECO:0000313" key="1">
    <source>
        <dbReference type="EMBL" id="WAC13579.1"/>
    </source>
</evidence>
<dbReference type="GO" id="GO:0050660">
    <property type="term" value="F:flavin adenine dinucleotide binding"/>
    <property type="evidence" value="ECO:0007669"/>
    <property type="project" value="TreeGrafter"/>
</dbReference>
<proteinExistence type="predicted"/>
<dbReference type="EMBL" id="CP112998">
    <property type="protein sequence ID" value="WAC13579.1"/>
    <property type="molecule type" value="Genomic_DNA"/>
</dbReference>
<dbReference type="InterPro" id="IPR036188">
    <property type="entry name" value="FAD/NAD-bd_sf"/>
</dbReference>
<gene>
    <name evidence="1" type="ORF">ON006_06395</name>
</gene>
<dbReference type="PANTHER" id="PTHR21197:SF0">
    <property type="entry name" value="UDP-GALACTOPYRANOSE MUTASE"/>
    <property type="match status" value="1"/>
</dbReference>
<dbReference type="PANTHER" id="PTHR21197">
    <property type="entry name" value="UDP-GALACTOPYRANOSE MUTASE"/>
    <property type="match status" value="1"/>
</dbReference>
<dbReference type="GO" id="GO:0005829">
    <property type="term" value="C:cytosol"/>
    <property type="evidence" value="ECO:0007669"/>
    <property type="project" value="TreeGrafter"/>
</dbReference>
<protein>
    <submittedName>
        <fullName evidence="1">NAD(P)-binding protein</fullName>
    </submittedName>
</protein>
<evidence type="ECO:0000313" key="2">
    <source>
        <dbReference type="Proteomes" id="UP001164653"/>
    </source>
</evidence>
<organism evidence="1 2">
    <name type="scientific">Dyadobacter pollutisoli</name>
    <dbReference type="NCBI Taxonomy" id="2910158"/>
    <lineage>
        <taxon>Bacteria</taxon>
        <taxon>Pseudomonadati</taxon>
        <taxon>Bacteroidota</taxon>
        <taxon>Cytophagia</taxon>
        <taxon>Cytophagales</taxon>
        <taxon>Spirosomataceae</taxon>
        <taxon>Dyadobacter</taxon>
    </lineage>
</organism>
<dbReference type="SUPFAM" id="SSF51971">
    <property type="entry name" value="Nucleotide-binding domain"/>
    <property type="match status" value="1"/>
</dbReference>
<name>A0A9E8NBH0_9BACT</name>
<dbReference type="GO" id="GO:0008767">
    <property type="term" value="F:UDP-galactopyranose mutase activity"/>
    <property type="evidence" value="ECO:0007669"/>
    <property type="project" value="TreeGrafter"/>
</dbReference>
<dbReference type="KEGG" id="dpf:ON006_06395"/>
<dbReference type="Gene3D" id="3.50.50.60">
    <property type="entry name" value="FAD/NAD(P)-binding domain"/>
    <property type="match status" value="1"/>
</dbReference>
<dbReference type="Proteomes" id="UP001164653">
    <property type="component" value="Chromosome"/>
</dbReference>
<accession>A0A9E8NBH0</accession>
<keyword evidence="2" id="KW-1185">Reference proteome</keyword>
<sequence>MSYQRKKIVIIGGGAAGVSAAAYALQKGFLDVTLIESSGTLGGLHKDVEIDGLHFDLGAFFFWQHHNILRLFPGLAQILVYAESSKHFALTNQHNLDHYPLTLKSYIQENGYLDTAADFFRVFYRRISKPISTCKNVSDVMTYYMGPFFKKTGLHFYLERLYGLDPKLLDTEFAYHRLESVISKFTIKNMLDALSKGDLNYFKKYEILRETWARPESGFESMYQFIQAQLQELKCEIILRENVERINLREKTIETGSGLTISYDYLFSSQPLMTTASMSGISLDLDLKYRPLCSLFYEVPFEIMKDCFVLFNFTHRGRWKRATFHSNYYNRNKSGDCELRHYFVVESLPELTQSESETAHLLDQDFKSTFVATKWEDNFQHAKLVGHHVTRNAYPVFDMGFDRSRITNFKQCMQDEGVYMVGRQGQFVHNSSSDASRSSILAIDDIIEKTKSQGDLSAMRHSAL</sequence>